<dbReference type="RefSeq" id="WP_093089116.1">
    <property type="nucleotide sequence ID" value="NZ_FNBE01000019.1"/>
</dbReference>
<dbReference type="InterPro" id="IPR051791">
    <property type="entry name" value="Pra-immunoreactive"/>
</dbReference>
<dbReference type="InterPro" id="IPR016795">
    <property type="entry name" value="UCP021697"/>
</dbReference>
<dbReference type="OrthoDB" id="5187110at2"/>
<protein>
    <submittedName>
        <fullName evidence="3">RDD family protein</fullName>
    </submittedName>
</protein>
<dbReference type="EMBL" id="FNBE01000019">
    <property type="protein sequence ID" value="SDH14079.1"/>
    <property type="molecule type" value="Genomic_DNA"/>
</dbReference>
<keyword evidence="2" id="KW-0812">Transmembrane</keyword>
<reference evidence="3 4" key="1">
    <citation type="submission" date="2016-10" db="EMBL/GenBank/DDBJ databases">
        <authorList>
            <person name="de Groot N.N."/>
        </authorList>
    </citation>
    <scope>NUCLEOTIDE SEQUENCE [LARGE SCALE GENOMIC DNA]</scope>
    <source>
        <strain evidence="3 4">CGMCC 4.3143</strain>
    </source>
</reference>
<proteinExistence type="predicted"/>
<accession>A0A1G7ZZE6</accession>
<keyword evidence="4" id="KW-1185">Reference proteome</keyword>
<dbReference type="PANTHER" id="PTHR36115">
    <property type="entry name" value="PROLINE-RICH ANTIGEN HOMOLOG-RELATED"/>
    <property type="match status" value="1"/>
</dbReference>
<evidence type="ECO:0000256" key="2">
    <source>
        <dbReference type="SAM" id="Phobius"/>
    </source>
</evidence>
<dbReference type="Proteomes" id="UP000198967">
    <property type="component" value="Unassembled WGS sequence"/>
</dbReference>
<dbReference type="PANTHER" id="PTHR36115:SF6">
    <property type="entry name" value="PROLINE-RICH ANTIGEN HOMOLOG"/>
    <property type="match status" value="1"/>
</dbReference>
<evidence type="ECO:0000256" key="1">
    <source>
        <dbReference type="SAM" id="MobiDB-lite"/>
    </source>
</evidence>
<feature type="transmembrane region" description="Helical" evidence="2">
    <location>
        <begin position="50"/>
        <end position="70"/>
    </location>
</feature>
<feature type="region of interest" description="Disordered" evidence="1">
    <location>
        <begin position="1"/>
        <end position="22"/>
    </location>
</feature>
<keyword evidence="2" id="KW-0472">Membrane</keyword>
<dbReference type="PIRSF" id="PIRSF021697">
    <property type="entry name" value="UCP021697"/>
    <property type="match status" value="1"/>
</dbReference>
<gene>
    <name evidence="3" type="ORF">SAMN05216377_11996</name>
</gene>
<dbReference type="STRING" id="366584.SAMN05216377_11996"/>
<feature type="transmembrane region" description="Helical" evidence="2">
    <location>
        <begin position="76"/>
        <end position="100"/>
    </location>
</feature>
<keyword evidence="2" id="KW-1133">Transmembrane helix</keyword>
<sequence length="152" mass="15606">MAGSLDSSAPGSPSGSGTSHPGARFGLPESGVGAVAGFGRRLAGVTLDWLLAYALTLGFLGLDALGGSAIGWWVWLVWAVLTAVPTALFGMTPGMVAVGIRVARVDMAAVVGFRAVARTILLGLVIPPLIRDEDGRGWHDRASATIVIRSRA</sequence>
<organism evidence="3 4">
    <name type="scientific">Pseudonocardia oroxyli</name>
    <dbReference type="NCBI Taxonomy" id="366584"/>
    <lineage>
        <taxon>Bacteria</taxon>
        <taxon>Bacillati</taxon>
        <taxon>Actinomycetota</taxon>
        <taxon>Actinomycetes</taxon>
        <taxon>Pseudonocardiales</taxon>
        <taxon>Pseudonocardiaceae</taxon>
        <taxon>Pseudonocardia</taxon>
    </lineage>
</organism>
<name>A0A1G7ZZE6_PSEOR</name>
<dbReference type="AlphaFoldDB" id="A0A1G7ZZE6"/>
<evidence type="ECO:0000313" key="3">
    <source>
        <dbReference type="EMBL" id="SDH14079.1"/>
    </source>
</evidence>
<evidence type="ECO:0000313" key="4">
    <source>
        <dbReference type="Proteomes" id="UP000198967"/>
    </source>
</evidence>